<dbReference type="Proteomes" id="UP000036403">
    <property type="component" value="Unassembled WGS sequence"/>
</dbReference>
<evidence type="ECO:0000256" key="2">
    <source>
        <dbReference type="ARBA" id="ARBA00005145"/>
    </source>
</evidence>
<feature type="non-terminal residue" evidence="14">
    <location>
        <position position="1"/>
    </location>
</feature>
<evidence type="ECO:0000256" key="8">
    <source>
        <dbReference type="ARBA" id="ARBA00022823"/>
    </source>
</evidence>
<organism evidence="14 15">
    <name type="scientific">Lasius niger</name>
    <name type="common">Black garden ant</name>
    <dbReference type="NCBI Taxonomy" id="67767"/>
    <lineage>
        <taxon>Eukaryota</taxon>
        <taxon>Metazoa</taxon>
        <taxon>Ecdysozoa</taxon>
        <taxon>Arthropoda</taxon>
        <taxon>Hexapoda</taxon>
        <taxon>Insecta</taxon>
        <taxon>Pterygota</taxon>
        <taxon>Neoptera</taxon>
        <taxon>Endopterygota</taxon>
        <taxon>Hymenoptera</taxon>
        <taxon>Apocrita</taxon>
        <taxon>Aculeata</taxon>
        <taxon>Formicoidea</taxon>
        <taxon>Formicidae</taxon>
        <taxon>Formicinae</taxon>
        <taxon>Lasius</taxon>
        <taxon>Lasius</taxon>
    </lineage>
</organism>
<keyword evidence="6" id="KW-0816">Tricarboxylic acid cycle</keyword>
<gene>
    <name evidence="14" type="ORF">RF55_7495</name>
</gene>
<accession>A0A0J7KQD4</accession>
<comment type="function">
    <text evidence="12">Dihydrolipoamide succinyltransferase (E2) component of the 2-oxoglutarate dehydrogenase complex. The 2-oxoglutarate dehydrogenase complex catalyzes the overall conversion of 2-oxoglutarate to succinyl-CoA and CO(2). The 2-oxoglutarate dehydrogenase complex is mainly active in the mitochondrion. A fraction of the 2-oxoglutarate dehydrogenase complex also localizes in the nucleus and is required for lysine succinylation of histones: associates with KAT2A on chromatin and provides succinyl-CoA to histone succinyltransferase KAT2A.</text>
</comment>
<feature type="domain" description="2-oxoacid dehydrogenase acyltransferase catalytic" evidence="13">
    <location>
        <begin position="2"/>
        <end position="201"/>
    </location>
</feature>
<evidence type="ECO:0000256" key="12">
    <source>
        <dbReference type="ARBA" id="ARBA00046046"/>
    </source>
</evidence>
<evidence type="ECO:0000256" key="7">
    <source>
        <dbReference type="ARBA" id="ARBA00022679"/>
    </source>
</evidence>
<evidence type="ECO:0000256" key="4">
    <source>
        <dbReference type="ARBA" id="ARBA00012945"/>
    </source>
</evidence>
<dbReference type="OrthoDB" id="5391403at2759"/>
<name>A0A0J7KQD4_LASNI</name>
<comment type="caution">
    <text evidence="14">The sequence shown here is derived from an EMBL/GenBank/DDBJ whole genome shotgun (WGS) entry which is preliminary data.</text>
</comment>
<evidence type="ECO:0000313" key="14">
    <source>
        <dbReference type="EMBL" id="KMQ92496.1"/>
    </source>
</evidence>
<evidence type="ECO:0000256" key="9">
    <source>
        <dbReference type="ARBA" id="ARBA00023315"/>
    </source>
</evidence>
<dbReference type="InterPro" id="IPR050537">
    <property type="entry name" value="2-oxoacid_dehydrogenase"/>
</dbReference>
<dbReference type="STRING" id="67767.A0A0J7KQD4"/>
<dbReference type="SUPFAM" id="SSF52777">
    <property type="entry name" value="CoA-dependent acyltransferases"/>
    <property type="match status" value="1"/>
</dbReference>
<evidence type="ECO:0000256" key="11">
    <source>
        <dbReference type="ARBA" id="ARBA00032406"/>
    </source>
</evidence>
<evidence type="ECO:0000256" key="10">
    <source>
        <dbReference type="ARBA" id="ARBA00031331"/>
    </source>
</evidence>
<keyword evidence="15" id="KW-1185">Reference proteome</keyword>
<dbReference type="InterPro" id="IPR001078">
    <property type="entry name" value="2-oxoacid_DH_actylTfrase"/>
</dbReference>
<comment type="pathway">
    <text evidence="2">Amino-acid degradation; L-lysine degradation via saccharopine pathway; glutaryl-CoA from L-lysine: step 6/6.</text>
</comment>
<dbReference type="GO" id="GO:0004149">
    <property type="term" value="F:dihydrolipoyllysine-residue succinyltransferase activity"/>
    <property type="evidence" value="ECO:0007669"/>
    <property type="project" value="UniProtKB-EC"/>
</dbReference>
<dbReference type="PaxDb" id="67767-A0A0J7KQD4"/>
<dbReference type="Gene3D" id="3.30.559.10">
    <property type="entry name" value="Chloramphenicol acetyltransferase-like domain"/>
    <property type="match status" value="1"/>
</dbReference>
<dbReference type="PANTHER" id="PTHR43416">
    <property type="entry name" value="DIHYDROLIPOYLLYSINE-RESIDUE SUCCINYLTRANSFERASE COMPONENT OF 2-OXOGLUTARATE DEHYDROGENASE COMPLEX, MITOCHONDRIAL-RELATED"/>
    <property type="match status" value="1"/>
</dbReference>
<sequence length="203" mass="22262">TFTEIDMSEVAALRKRYQKDFTETHGGTKLGFMSFFAGAVARALVRFPVLNAYIDGDEAVYRRYANLGIAVTTDKGLVVPVIKEAESLSFANIEQQVADFAKRAREARLVREDLAGASFNITNGGIFGSLLSTPLLSPKQSGVLGLHAIKERPVAVDGQVVIRPMMYAALSYDHRLVDGKEAVSFLRTIKELVEDPARLLLDV</sequence>
<comment type="similarity">
    <text evidence="3">Belongs to the 2-oxoacid dehydrogenase family.</text>
</comment>
<evidence type="ECO:0000256" key="3">
    <source>
        <dbReference type="ARBA" id="ARBA00007317"/>
    </source>
</evidence>
<reference evidence="14 15" key="1">
    <citation type="submission" date="2015-04" db="EMBL/GenBank/DDBJ databases">
        <title>Lasius niger genome sequencing.</title>
        <authorList>
            <person name="Konorov E.A."/>
            <person name="Nikitin M.A."/>
            <person name="Kirill M.V."/>
            <person name="Chang P."/>
        </authorList>
    </citation>
    <scope>NUCLEOTIDE SEQUENCE [LARGE SCALE GENOMIC DNA]</scope>
    <source>
        <tissue evidence="14">Whole</tissue>
    </source>
</reference>
<dbReference type="AlphaFoldDB" id="A0A0J7KQD4"/>
<evidence type="ECO:0000259" key="13">
    <source>
        <dbReference type="Pfam" id="PF00198"/>
    </source>
</evidence>
<dbReference type="EC" id="2.3.1.61" evidence="4"/>
<comment type="cofactor">
    <cofactor evidence="1">
        <name>(R)-lipoate</name>
        <dbReference type="ChEBI" id="CHEBI:83088"/>
    </cofactor>
</comment>
<dbReference type="EMBL" id="LBMM01004369">
    <property type="protein sequence ID" value="KMQ92496.1"/>
    <property type="molecule type" value="Genomic_DNA"/>
</dbReference>
<dbReference type="GO" id="GO:0006099">
    <property type="term" value="P:tricarboxylic acid cycle"/>
    <property type="evidence" value="ECO:0007669"/>
    <property type="project" value="UniProtKB-KW"/>
</dbReference>
<evidence type="ECO:0000256" key="5">
    <source>
        <dbReference type="ARBA" id="ARBA00020294"/>
    </source>
</evidence>
<evidence type="ECO:0000256" key="6">
    <source>
        <dbReference type="ARBA" id="ARBA00022532"/>
    </source>
</evidence>
<dbReference type="PANTHER" id="PTHR43416:SF5">
    <property type="entry name" value="DIHYDROLIPOYLLYSINE-RESIDUE SUCCINYLTRANSFERASE COMPONENT OF 2-OXOGLUTARATE DEHYDROGENASE COMPLEX, MITOCHONDRIAL"/>
    <property type="match status" value="1"/>
</dbReference>
<dbReference type="GO" id="GO:0005829">
    <property type="term" value="C:cytosol"/>
    <property type="evidence" value="ECO:0007669"/>
    <property type="project" value="TreeGrafter"/>
</dbReference>
<keyword evidence="7" id="KW-0808">Transferase</keyword>
<dbReference type="InterPro" id="IPR023213">
    <property type="entry name" value="CAT-like_dom_sf"/>
</dbReference>
<keyword evidence="9" id="KW-0012">Acyltransferase</keyword>
<dbReference type="Pfam" id="PF00198">
    <property type="entry name" value="2-oxoacid_dh"/>
    <property type="match status" value="1"/>
</dbReference>
<protein>
    <recommendedName>
        <fullName evidence="5">Dihydrolipoyllysine-residue succinyltransferase component of 2-oxoglutarate dehydrogenase complex, mitochondrial</fullName>
        <ecNumber evidence="4">2.3.1.61</ecNumber>
    </recommendedName>
    <alternativeName>
        <fullName evidence="11">2-oxoglutarate dehydrogenase complex component E2</fullName>
    </alternativeName>
    <alternativeName>
        <fullName evidence="10">E2K</fullName>
    </alternativeName>
</protein>
<evidence type="ECO:0000256" key="1">
    <source>
        <dbReference type="ARBA" id="ARBA00001938"/>
    </source>
</evidence>
<evidence type="ECO:0000313" key="15">
    <source>
        <dbReference type="Proteomes" id="UP000036403"/>
    </source>
</evidence>
<proteinExistence type="inferred from homology"/>
<keyword evidence="8" id="KW-0450">Lipoyl</keyword>